<dbReference type="AlphaFoldDB" id="A0A7W6C180"/>
<evidence type="ECO:0000313" key="2">
    <source>
        <dbReference type="EMBL" id="MBB3940280.1"/>
    </source>
</evidence>
<comment type="caution">
    <text evidence="2">The sequence shown here is derived from an EMBL/GenBank/DDBJ whole genome shotgun (WGS) entry which is preliminary data.</text>
</comment>
<feature type="compositionally biased region" description="Basic and acidic residues" evidence="1">
    <location>
        <begin position="16"/>
        <end position="35"/>
    </location>
</feature>
<evidence type="ECO:0000256" key="1">
    <source>
        <dbReference type="SAM" id="MobiDB-lite"/>
    </source>
</evidence>
<name>A0A7W6C180_9SPHN</name>
<dbReference type="Proteomes" id="UP000561459">
    <property type="component" value="Unassembled WGS sequence"/>
</dbReference>
<protein>
    <submittedName>
        <fullName evidence="2">Uncharacterized protein</fullName>
    </submittedName>
</protein>
<accession>A0A7W6C180</accession>
<organism evidence="2 3">
    <name type="scientific">Novosphingobium fluoreni</name>
    <dbReference type="NCBI Taxonomy" id="1391222"/>
    <lineage>
        <taxon>Bacteria</taxon>
        <taxon>Pseudomonadati</taxon>
        <taxon>Pseudomonadota</taxon>
        <taxon>Alphaproteobacteria</taxon>
        <taxon>Sphingomonadales</taxon>
        <taxon>Sphingomonadaceae</taxon>
        <taxon>Novosphingobium</taxon>
    </lineage>
</organism>
<keyword evidence="3" id="KW-1185">Reference proteome</keyword>
<evidence type="ECO:0000313" key="3">
    <source>
        <dbReference type="Proteomes" id="UP000561459"/>
    </source>
</evidence>
<sequence length="35" mass="4037">MEFELRAVSPAQSTKDAVEKRASFLEKRDPTLTQR</sequence>
<dbReference type="EMBL" id="JACIDY010000004">
    <property type="protein sequence ID" value="MBB3940280.1"/>
    <property type="molecule type" value="Genomic_DNA"/>
</dbReference>
<gene>
    <name evidence="2" type="ORF">GGR39_001937</name>
</gene>
<proteinExistence type="predicted"/>
<feature type="region of interest" description="Disordered" evidence="1">
    <location>
        <begin position="1"/>
        <end position="35"/>
    </location>
</feature>
<reference evidence="2 3" key="1">
    <citation type="submission" date="2020-08" db="EMBL/GenBank/DDBJ databases">
        <title>Genomic Encyclopedia of Type Strains, Phase IV (KMG-IV): sequencing the most valuable type-strain genomes for metagenomic binning, comparative biology and taxonomic classification.</title>
        <authorList>
            <person name="Goeker M."/>
        </authorList>
    </citation>
    <scope>NUCLEOTIDE SEQUENCE [LARGE SCALE GENOMIC DNA]</scope>
    <source>
        <strain evidence="2 3">DSM 27568</strain>
    </source>
</reference>